<evidence type="ECO:0000313" key="3">
    <source>
        <dbReference type="Proteomes" id="UP000184052"/>
    </source>
</evidence>
<protein>
    <recommendedName>
        <fullName evidence="4">DUF5317 domain-containing protein</fullName>
    </recommendedName>
</protein>
<gene>
    <name evidence="2" type="ORF">SAMN02745751_02618</name>
</gene>
<keyword evidence="1" id="KW-0472">Membrane</keyword>
<dbReference type="InterPro" id="IPR035168">
    <property type="entry name" value="DUF5317"/>
</dbReference>
<evidence type="ECO:0008006" key="4">
    <source>
        <dbReference type="Google" id="ProtNLM"/>
    </source>
</evidence>
<feature type="transmembrane region" description="Helical" evidence="1">
    <location>
        <begin position="83"/>
        <end position="106"/>
    </location>
</feature>
<feature type="transmembrane region" description="Helical" evidence="1">
    <location>
        <begin position="58"/>
        <end position="76"/>
    </location>
</feature>
<evidence type="ECO:0000313" key="2">
    <source>
        <dbReference type="EMBL" id="SHJ45703.1"/>
    </source>
</evidence>
<keyword evidence="1" id="KW-0812">Transmembrane</keyword>
<dbReference type="AlphaFoldDB" id="A0A1M6JG74"/>
<sequence>MFIYAVAIGLIIGKVGRGKFERIGYVNIRLPFLIILSFLIQVSIFMLNVGLVTINDRLLDILLVSSYISIIIAMLANLRIRYMVIVLTGAVFNFIMVILNGLRIGLTLENAQKVYSSEIVQLLKADSVRFFKLIPQEKSIMGGIIPFNKFFVYPSVATLGDLLIFAGIILIIQQIMTDKNIRKGRNFGYSKGLFR</sequence>
<reference evidence="2 3" key="1">
    <citation type="submission" date="2016-11" db="EMBL/GenBank/DDBJ databases">
        <authorList>
            <person name="Jaros S."/>
            <person name="Januszkiewicz K."/>
            <person name="Wedrychowicz H."/>
        </authorList>
    </citation>
    <scope>NUCLEOTIDE SEQUENCE [LARGE SCALE GENOMIC DNA]</scope>
    <source>
        <strain evidence="2 3">DSM 17477</strain>
    </source>
</reference>
<feature type="transmembrane region" description="Helical" evidence="1">
    <location>
        <begin position="151"/>
        <end position="172"/>
    </location>
</feature>
<dbReference type="Proteomes" id="UP000184052">
    <property type="component" value="Unassembled WGS sequence"/>
</dbReference>
<dbReference type="RefSeq" id="WP_073050022.1">
    <property type="nucleotide sequence ID" value="NZ_FQZL01000021.1"/>
</dbReference>
<proteinExistence type="predicted"/>
<dbReference type="STRING" id="1121476.SAMN02745751_02618"/>
<name>A0A1M6JG74_9FIRM</name>
<dbReference type="Pfam" id="PF17248">
    <property type="entry name" value="DUF5317"/>
    <property type="match status" value="1"/>
</dbReference>
<keyword evidence="1" id="KW-1133">Transmembrane helix</keyword>
<dbReference type="OrthoDB" id="37447at2"/>
<organism evidence="2 3">
    <name type="scientific">Dethiosulfatibacter aminovorans DSM 17477</name>
    <dbReference type="NCBI Taxonomy" id="1121476"/>
    <lineage>
        <taxon>Bacteria</taxon>
        <taxon>Bacillati</taxon>
        <taxon>Bacillota</taxon>
        <taxon>Tissierellia</taxon>
        <taxon>Dethiosulfatibacter</taxon>
    </lineage>
</organism>
<dbReference type="EMBL" id="FQZL01000021">
    <property type="protein sequence ID" value="SHJ45703.1"/>
    <property type="molecule type" value="Genomic_DNA"/>
</dbReference>
<feature type="transmembrane region" description="Helical" evidence="1">
    <location>
        <begin position="30"/>
        <end position="52"/>
    </location>
</feature>
<accession>A0A1M6JG74</accession>
<evidence type="ECO:0000256" key="1">
    <source>
        <dbReference type="SAM" id="Phobius"/>
    </source>
</evidence>
<keyword evidence="3" id="KW-1185">Reference proteome</keyword>